<dbReference type="InterPro" id="IPR004045">
    <property type="entry name" value="Glutathione_S-Trfase_N"/>
</dbReference>
<dbReference type="SUPFAM" id="SSF52833">
    <property type="entry name" value="Thioredoxin-like"/>
    <property type="match status" value="1"/>
</dbReference>
<dbReference type="InterPro" id="IPR036249">
    <property type="entry name" value="Thioredoxin-like_sf"/>
</dbReference>
<proteinExistence type="inferred from homology"/>
<protein>
    <recommendedName>
        <fullName evidence="6">Glutathione S-transferase</fullName>
    </recommendedName>
</protein>
<dbReference type="PANTHER" id="PTHR44051">
    <property type="entry name" value="GLUTATHIONE S-TRANSFERASE-RELATED"/>
    <property type="match status" value="1"/>
</dbReference>
<feature type="domain" description="GST C-terminal" evidence="3">
    <location>
        <begin position="84"/>
        <end position="215"/>
    </location>
</feature>
<dbReference type="PROSITE" id="PS50405">
    <property type="entry name" value="GST_CTER"/>
    <property type="match status" value="1"/>
</dbReference>
<evidence type="ECO:0000313" key="5">
    <source>
        <dbReference type="Proteomes" id="UP000800041"/>
    </source>
</evidence>
<evidence type="ECO:0000256" key="1">
    <source>
        <dbReference type="ARBA" id="ARBA00007409"/>
    </source>
</evidence>
<dbReference type="SUPFAM" id="SSF47616">
    <property type="entry name" value="GST C-terminal domain-like"/>
    <property type="match status" value="1"/>
</dbReference>
<dbReference type="InterPro" id="IPR010987">
    <property type="entry name" value="Glutathione-S-Trfase_C-like"/>
</dbReference>
<reference evidence="4" key="1">
    <citation type="journal article" date="2020" name="Stud. Mycol.">
        <title>101 Dothideomycetes genomes: a test case for predicting lifestyles and emergence of pathogens.</title>
        <authorList>
            <person name="Haridas S."/>
            <person name="Albert R."/>
            <person name="Binder M."/>
            <person name="Bloem J."/>
            <person name="Labutti K."/>
            <person name="Salamov A."/>
            <person name="Andreopoulos B."/>
            <person name="Baker S."/>
            <person name="Barry K."/>
            <person name="Bills G."/>
            <person name="Bluhm B."/>
            <person name="Cannon C."/>
            <person name="Castanera R."/>
            <person name="Culley D."/>
            <person name="Daum C."/>
            <person name="Ezra D."/>
            <person name="Gonzalez J."/>
            <person name="Henrissat B."/>
            <person name="Kuo A."/>
            <person name="Liang C."/>
            <person name="Lipzen A."/>
            <person name="Lutzoni F."/>
            <person name="Magnuson J."/>
            <person name="Mondo S."/>
            <person name="Nolan M."/>
            <person name="Ohm R."/>
            <person name="Pangilinan J."/>
            <person name="Park H.-J."/>
            <person name="Ramirez L."/>
            <person name="Alfaro M."/>
            <person name="Sun H."/>
            <person name="Tritt A."/>
            <person name="Yoshinaga Y."/>
            <person name="Zwiers L.-H."/>
            <person name="Turgeon B."/>
            <person name="Goodwin S."/>
            <person name="Spatafora J."/>
            <person name="Crous P."/>
            <person name="Grigoriev I."/>
        </authorList>
    </citation>
    <scope>NUCLEOTIDE SEQUENCE</scope>
    <source>
        <strain evidence="4">CBS 113979</strain>
    </source>
</reference>
<evidence type="ECO:0000313" key="4">
    <source>
        <dbReference type="EMBL" id="KAF1987296.1"/>
    </source>
</evidence>
<dbReference type="Pfam" id="PF13409">
    <property type="entry name" value="GST_N_2"/>
    <property type="match status" value="1"/>
</dbReference>
<evidence type="ECO:0008006" key="6">
    <source>
        <dbReference type="Google" id="ProtNLM"/>
    </source>
</evidence>
<comment type="similarity">
    <text evidence="1">Belongs to the GST superfamily.</text>
</comment>
<dbReference type="Gene3D" id="3.40.30.10">
    <property type="entry name" value="Glutaredoxin"/>
    <property type="match status" value="1"/>
</dbReference>
<dbReference type="PANTHER" id="PTHR44051:SF3">
    <property type="entry name" value="TRANSCRIPTIONAL REGULATOR URE2"/>
    <property type="match status" value="1"/>
</dbReference>
<dbReference type="Proteomes" id="UP000800041">
    <property type="component" value="Unassembled WGS sequence"/>
</dbReference>
<dbReference type="Gene3D" id="1.20.1050.10">
    <property type="match status" value="1"/>
</dbReference>
<name>A0A6G1H252_9PEZI</name>
<organism evidence="4 5">
    <name type="scientific">Aulographum hederae CBS 113979</name>
    <dbReference type="NCBI Taxonomy" id="1176131"/>
    <lineage>
        <taxon>Eukaryota</taxon>
        <taxon>Fungi</taxon>
        <taxon>Dikarya</taxon>
        <taxon>Ascomycota</taxon>
        <taxon>Pezizomycotina</taxon>
        <taxon>Dothideomycetes</taxon>
        <taxon>Pleosporomycetidae</taxon>
        <taxon>Aulographales</taxon>
        <taxon>Aulographaceae</taxon>
    </lineage>
</organism>
<dbReference type="SFLD" id="SFLDG00358">
    <property type="entry name" value="Main_(cytGST)"/>
    <property type="match status" value="1"/>
</dbReference>
<feature type="domain" description="GST N-terminal" evidence="2">
    <location>
        <begin position="2"/>
        <end position="85"/>
    </location>
</feature>
<dbReference type="SFLD" id="SFLDS00019">
    <property type="entry name" value="Glutathione_Transferase_(cytos"/>
    <property type="match status" value="1"/>
</dbReference>
<dbReference type="EMBL" id="ML977153">
    <property type="protein sequence ID" value="KAF1987296.1"/>
    <property type="molecule type" value="Genomic_DNA"/>
</dbReference>
<dbReference type="InterPro" id="IPR040079">
    <property type="entry name" value="Glutathione_S-Trfase"/>
</dbReference>
<evidence type="ECO:0000259" key="3">
    <source>
        <dbReference type="PROSITE" id="PS50405"/>
    </source>
</evidence>
<gene>
    <name evidence="4" type="ORF">K402DRAFT_412262</name>
</gene>
<dbReference type="AlphaFoldDB" id="A0A6G1H252"/>
<evidence type="ECO:0000259" key="2">
    <source>
        <dbReference type="PROSITE" id="PS50404"/>
    </source>
</evidence>
<dbReference type="Pfam" id="PF00043">
    <property type="entry name" value="GST_C"/>
    <property type="match status" value="1"/>
</dbReference>
<dbReference type="PROSITE" id="PS50404">
    <property type="entry name" value="GST_NTER"/>
    <property type="match status" value="1"/>
</dbReference>
<dbReference type="InterPro" id="IPR004046">
    <property type="entry name" value="GST_C"/>
</dbReference>
<sequence>MQPIVLYHAPSGSGPNPWKVAFILAELQIPFEIKWTKYLDLRREPYLSINPNGKVPSIEDPNTGVTVFESGACIQYIIETRITTPRQRYKRRLFFRCSGQGPYFGQKMWFSNFHSEKNIVSAIERYAFEAKGIIGVLESKLAKQKQGGSDWLVGDKCRYADLAFVSWNNLIPAMFPEGFEVEEEFPLFYGWWQSMLGMESVRGVLEMKAEAGGTLMDSADEARHAR</sequence>
<dbReference type="OrthoDB" id="422574at2759"/>
<accession>A0A6G1H252</accession>
<dbReference type="InterPro" id="IPR036282">
    <property type="entry name" value="Glutathione-S-Trfase_C_sf"/>
</dbReference>
<keyword evidence="5" id="KW-1185">Reference proteome</keyword>